<sequence>MLVTNEIIQMARAILAQLPILNGIENSDEHQQALILLEGLLENYDENLITIEALSNVIARYDDEAKEFDAFNKRQADINPVTAKLKVLLDQG</sequence>
<name>A0ABT4JVG7_9GAMM</name>
<dbReference type="Proteomes" id="UP001149719">
    <property type="component" value="Unassembled WGS sequence"/>
</dbReference>
<protein>
    <recommendedName>
        <fullName evidence="3">HTH-type transcriptional regulator/antitoxin HigA</fullName>
    </recommendedName>
</protein>
<evidence type="ECO:0000313" key="1">
    <source>
        <dbReference type="EMBL" id="MCZ2722362.1"/>
    </source>
</evidence>
<keyword evidence="2" id="KW-1185">Reference proteome</keyword>
<dbReference type="RefSeq" id="WP_269125948.1">
    <property type="nucleotide sequence ID" value="NZ_JAPUBN010000017.1"/>
</dbReference>
<dbReference type="InterPro" id="IPR039060">
    <property type="entry name" value="Antitox_HigA"/>
</dbReference>
<dbReference type="EMBL" id="JAPUBN010000017">
    <property type="protein sequence ID" value="MCZ2722362.1"/>
    <property type="molecule type" value="Genomic_DNA"/>
</dbReference>
<organism evidence="1 2">
    <name type="scientific">Marinomonas phaeophyticola</name>
    <dbReference type="NCBI Taxonomy" id="3004091"/>
    <lineage>
        <taxon>Bacteria</taxon>
        <taxon>Pseudomonadati</taxon>
        <taxon>Pseudomonadota</taxon>
        <taxon>Gammaproteobacteria</taxon>
        <taxon>Oceanospirillales</taxon>
        <taxon>Oceanospirillaceae</taxon>
        <taxon>Marinomonas</taxon>
    </lineage>
</organism>
<dbReference type="PANTHER" id="PTHR40455">
    <property type="entry name" value="ANTITOXIN HIGA"/>
    <property type="match status" value="1"/>
</dbReference>
<dbReference type="PANTHER" id="PTHR40455:SF1">
    <property type="entry name" value="ANTITOXIN HIGA"/>
    <property type="match status" value="1"/>
</dbReference>
<evidence type="ECO:0000313" key="2">
    <source>
        <dbReference type="Proteomes" id="UP001149719"/>
    </source>
</evidence>
<proteinExistence type="predicted"/>
<accession>A0ABT4JVG7</accession>
<evidence type="ECO:0008006" key="3">
    <source>
        <dbReference type="Google" id="ProtNLM"/>
    </source>
</evidence>
<gene>
    <name evidence="1" type="ORF">O1D97_12175</name>
</gene>
<comment type="caution">
    <text evidence="1">The sequence shown here is derived from an EMBL/GenBank/DDBJ whole genome shotgun (WGS) entry which is preliminary data.</text>
</comment>
<reference evidence="1" key="1">
    <citation type="submission" date="2022-12" db="EMBL/GenBank/DDBJ databases">
        <title>Marinomonas 15G1-11 sp. nov, isolated from marine algae.</title>
        <authorList>
            <person name="Butt M."/>
            <person name="Choi D.G."/>
            <person name="Kim J.M."/>
            <person name="Lee J.K."/>
            <person name="Baek J.H."/>
            <person name="Jeon C.O."/>
        </authorList>
    </citation>
    <scope>NUCLEOTIDE SEQUENCE</scope>
    <source>
        <strain evidence="1">15G1-11</strain>
    </source>
</reference>